<evidence type="ECO:0000259" key="1">
    <source>
        <dbReference type="Pfam" id="PF02350"/>
    </source>
</evidence>
<feature type="non-terminal residue" evidence="2">
    <location>
        <position position="1"/>
    </location>
</feature>
<dbReference type="EMBL" id="BARV01011810">
    <property type="protein sequence ID" value="GAI12439.1"/>
    <property type="molecule type" value="Genomic_DNA"/>
</dbReference>
<comment type="caution">
    <text evidence="2">The sequence shown here is derived from an EMBL/GenBank/DDBJ whole genome shotgun (WGS) entry which is preliminary data.</text>
</comment>
<evidence type="ECO:0000313" key="2">
    <source>
        <dbReference type="EMBL" id="GAI12439.1"/>
    </source>
</evidence>
<dbReference type="InterPro" id="IPR003331">
    <property type="entry name" value="UDP_GlcNAc_Epimerase_2_dom"/>
</dbReference>
<dbReference type="InterPro" id="IPR029767">
    <property type="entry name" value="WecB-like"/>
</dbReference>
<protein>
    <recommendedName>
        <fullName evidence="1">UDP-N-acetylglucosamine 2-epimerase domain-containing protein</fullName>
    </recommendedName>
</protein>
<proteinExistence type="predicted"/>
<feature type="non-terminal residue" evidence="2">
    <location>
        <position position="233"/>
    </location>
</feature>
<reference evidence="2" key="1">
    <citation type="journal article" date="2014" name="Front. Microbiol.">
        <title>High frequency of phylogenetically diverse reductive dehalogenase-homologous genes in deep subseafloor sedimentary metagenomes.</title>
        <authorList>
            <person name="Kawai M."/>
            <person name="Futagami T."/>
            <person name="Toyoda A."/>
            <person name="Takaki Y."/>
            <person name="Nishi S."/>
            <person name="Hori S."/>
            <person name="Arai W."/>
            <person name="Tsubouchi T."/>
            <person name="Morono Y."/>
            <person name="Uchiyama I."/>
            <person name="Ito T."/>
            <person name="Fujiyama A."/>
            <person name="Inagaki F."/>
            <person name="Takami H."/>
        </authorList>
    </citation>
    <scope>NUCLEOTIDE SEQUENCE</scope>
    <source>
        <strain evidence="2">Expedition CK06-06</strain>
    </source>
</reference>
<dbReference type="AlphaFoldDB" id="X1N1G5"/>
<dbReference type="PANTHER" id="PTHR43174:SF1">
    <property type="entry name" value="UDP-N-ACETYLGLUCOSAMINE 2-EPIMERASE"/>
    <property type="match status" value="1"/>
</dbReference>
<dbReference type="PANTHER" id="PTHR43174">
    <property type="entry name" value="UDP-N-ACETYLGLUCOSAMINE 2-EPIMERASE"/>
    <property type="match status" value="1"/>
</dbReference>
<feature type="domain" description="UDP-N-acetylglucosamine 2-epimerase" evidence="1">
    <location>
        <begin position="20"/>
        <end position="233"/>
    </location>
</feature>
<dbReference type="Pfam" id="PF02350">
    <property type="entry name" value="Epimerase_2"/>
    <property type="match status" value="1"/>
</dbReference>
<gene>
    <name evidence="2" type="ORF">S06H3_22196</name>
</gene>
<dbReference type="Gene3D" id="3.40.50.2000">
    <property type="entry name" value="Glycogen Phosphorylase B"/>
    <property type="match status" value="1"/>
</dbReference>
<accession>X1N1G5</accession>
<dbReference type="SUPFAM" id="SSF53756">
    <property type="entry name" value="UDP-Glycosyltransferase/glycogen phosphorylase"/>
    <property type="match status" value="1"/>
</dbReference>
<organism evidence="2">
    <name type="scientific">marine sediment metagenome</name>
    <dbReference type="NCBI Taxonomy" id="412755"/>
    <lineage>
        <taxon>unclassified sequences</taxon>
        <taxon>metagenomes</taxon>
        <taxon>ecological metagenomes</taxon>
    </lineage>
</organism>
<name>X1N1G5_9ZZZZ</name>
<sequence>KSLPAGQYQTKLEDGFVVIEVPDLVIVVGDVNSSLAGALAAYGLKIPIAHIEAGLRSFDKTMPEELNRIQIDKISDYLFVTEPSGVKNLKAEGITKNVFLVGNTMIDTLKKEDYAVLTLHRPSNVDNKQNLKRLIDIMITISKKIKIIYPVHPRANKNLMDLALHSKGKLPLQIMDPLPYHEFVKLMKGAKFVLTDSGGIQEETTYLNIPCLTLRENTERPITITKGTNVLCG</sequence>